<dbReference type="Proteomes" id="UP000807159">
    <property type="component" value="Chromosome 19"/>
</dbReference>
<comment type="caution">
    <text evidence="1">The sequence shown here is derived from an EMBL/GenBank/DDBJ whole genome shotgun (WGS) entry which is preliminary data.</text>
</comment>
<feature type="non-terminal residue" evidence="1">
    <location>
        <position position="1"/>
    </location>
</feature>
<dbReference type="EMBL" id="JACEGQ020000019">
    <property type="protein sequence ID" value="KAH8481223.1"/>
    <property type="molecule type" value="Genomic_DNA"/>
</dbReference>
<evidence type="ECO:0000313" key="2">
    <source>
        <dbReference type="Proteomes" id="UP000807159"/>
    </source>
</evidence>
<sequence length="108" mass="12433">ERKAFGWREGKMKPKGKGWNRGEGSVGVVVGCLWGKWLRWRNGRACWWLVWENKMGEWFVWLATEKGECKGSERGCWMEKRKASAGSRERKSKAGRAALFFFSKGGSD</sequence>
<protein>
    <submittedName>
        <fullName evidence="1">Uncharacterized protein</fullName>
    </submittedName>
</protein>
<gene>
    <name evidence="1" type="ORF">H0E87_031258</name>
</gene>
<evidence type="ECO:0000313" key="1">
    <source>
        <dbReference type="EMBL" id="KAH8481223.1"/>
    </source>
</evidence>
<reference evidence="1" key="1">
    <citation type="journal article" date="2021" name="J. Hered.">
        <title>Genome Assembly of Salicaceae Populus deltoides (Eastern Cottonwood) I-69 Based on Nanopore Sequencing and Hi-C Technologies.</title>
        <authorList>
            <person name="Bai S."/>
            <person name="Wu H."/>
            <person name="Zhang J."/>
            <person name="Pan Z."/>
            <person name="Zhao W."/>
            <person name="Li Z."/>
            <person name="Tong C."/>
        </authorList>
    </citation>
    <scope>NUCLEOTIDE SEQUENCE</scope>
    <source>
        <tissue evidence="1">Leaf</tissue>
    </source>
</reference>
<name>A0A8T2WM51_POPDE</name>
<proteinExistence type="predicted"/>
<organism evidence="1 2">
    <name type="scientific">Populus deltoides</name>
    <name type="common">Eastern poplar</name>
    <name type="synonym">Eastern cottonwood</name>
    <dbReference type="NCBI Taxonomy" id="3696"/>
    <lineage>
        <taxon>Eukaryota</taxon>
        <taxon>Viridiplantae</taxon>
        <taxon>Streptophyta</taxon>
        <taxon>Embryophyta</taxon>
        <taxon>Tracheophyta</taxon>
        <taxon>Spermatophyta</taxon>
        <taxon>Magnoliopsida</taxon>
        <taxon>eudicotyledons</taxon>
        <taxon>Gunneridae</taxon>
        <taxon>Pentapetalae</taxon>
        <taxon>rosids</taxon>
        <taxon>fabids</taxon>
        <taxon>Malpighiales</taxon>
        <taxon>Salicaceae</taxon>
        <taxon>Saliceae</taxon>
        <taxon>Populus</taxon>
    </lineage>
</organism>
<dbReference type="AlphaFoldDB" id="A0A8T2WM51"/>
<keyword evidence="2" id="KW-1185">Reference proteome</keyword>
<accession>A0A8T2WM51</accession>